<feature type="transmembrane region" description="Helical" evidence="6">
    <location>
        <begin position="12"/>
        <end position="29"/>
    </location>
</feature>
<evidence type="ECO:0000313" key="8">
    <source>
        <dbReference type="EMBL" id="KAJ4457876.1"/>
    </source>
</evidence>
<keyword evidence="4 6" id="KW-1133">Transmembrane helix</keyword>
<keyword evidence="3 6" id="KW-0812">Transmembrane</keyword>
<evidence type="ECO:0000256" key="3">
    <source>
        <dbReference type="ARBA" id="ARBA00022692"/>
    </source>
</evidence>
<comment type="subcellular location">
    <subcellularLocation>
        <location evidence="1">Membrane</location>
        <topology evidence="1">Multi-pass membrane protein</topology>
    </subcellularLocation>
</comment>
<reference evidence="8" key="1">
    <citation type="journal article" date="2022" name="bioRxiv">
        <title>Genomics of Preaxostyla Flagellates Illuminates Evolutionary Transitions and the Path Towards Mitochondrial Loss.</title>
        <authorList>
            <person name="Novak L.V.F."/>
            <person name="Treitli S.C."/>
            <person name="Pyrih J."/>
            <person name="Halakuc P."/>
            <person name="Pipaliya S.V."/>
            <person name="Vacek V."/>
            <person name="Brzon O."/>
            <person name="Soukal P."/>
            <person name="Eme L."/>
            <person name="Dacks J.B."/>
            <person name="Karnkowska A."/>
            <person name="Elias M."/>
            <person name="Hampl V."/>
        </authorList>
    </citation>
    <scope>NUCLEOTIDE SEQUENCE</scope>
    <source>
        <strain evidence="8">RCP-MX</strain>
    </source>
</reference>
<evidence type="ECO:0000313" key="9">
    <source>
        <dbReference type="Proteomes" id="UP001141327"/>
    </source>
</evidence>
<feature type="domain" description="3-oxo-5-alpha-steroid 4-dehydrogenase C-terminal" evidence="7">
    <location>
        <begin position="101"/>
        <end position="251"/>
    </location>
</feature>
<dbReference type="PANTHER" id="PTHR10556">
    <property type="entry name" value="3-OXO-5-ALPHA-STEROID 4-DEHYDROGENASE"/>
    <property type="match status" value="1"/>
</dbReference>
<keyword evidence="9" id="KW-1185">Reference proteome</keyword>
<dbReference type="PIRSF" id="PIRSF015596">
    <property type="entry name" value="5_alpha-SR2"/>
    <property type="match status" value="1"/>
</dbReference>
<gene>
    <name evidence="8" type="ORF">PAPYR_6555</name>
</gene>
<feature type="transmembrane region" description="Helical" evidence="6">
    <location>
        <begin position="49"/>
        <end position="66"/>
    </location>
</feature>
<dbReference type="Gene3D" id="1.20.120.1630">
    <property type="match status" value="1"/>
</dbReference>
<evidence type="ECO:0000256" key="2">
    <source>
        <dbReference type="ARBA" id="ARBA00007742"/>
    </source>
</evidence>
<dbReference type="InterPro" id="IPR039357">
    <property type="entry name" value="SRD5A/TECR"/>
</dbReference>
<dbReference type="PROSITE" id="PS50244">
    <property type="entry name" value="S5A_REDUCTASE"/>
    <property type="match status" value="1"/>
</dbReference>
<sequence>MFGLEDETMMGIWALIAGCVMVTLLFIPAPYGRHASKAWGKGYDSRWSFFFMEIPAFLIMGIRFLLSEHKTAVSTVFCLLFELHYFRRTFIYPFTLKGSATYPIAVSLMAIVFNFCNGYFLTQYLTGANVESYPVTWLVSPQFLIGLCLFLGGMAGNRWADHVMANLRKPGETGYKIPYGGLFRWISCPNYACEMVEWLGFCLLTCTPPAWVFLAWTIANLAPRAVSHHKWYKATFPEYPKNRKAFIPYLL</sequence>
<evidence type="ECO:0000259" key="7">
    <source>
        <dbReference type="Pfam" id="PF02544"/>
    </source>
</evidence>
<dbReference type="EMBL" id="JAPMOS010000038">
    <property type="protein sequence ID" value="KAJ4457876.1"/>
    <property type="molecule type" value="Genomic_DNA"/>
</dbReference>
<protein>
    <submittedName>
        <fullName evidence="8">3-oxo-5-alpha-steroid 4-dehydrogenase</fullName>
    </submittedName>
</protein>
<dbReference type="Pfam" id="PF02544">
    <property type="entry name" value="Steroid_dh"/>
    <property type="match status" value="1"/>
</dbReference>
<proteinExistence type="inferred from homology"/>
<comment type="similarity">
    <text evidence="2">Belongs to the steroid 5-alpha reductase family.</text>
</comment>
<evidence type="ECO:0000256" key="4">
    <source>
        <dbReference type="ARBA" id="ARBA00022989"/>
    </source>
</evidence>
<evidence type="ECO:0000256" key="1">
    <source>
        <dbReference type="ARBA" id="ARBA00004141"/>
    </source>
</evidence>
<feature type="transmembrane region" description="Helical" evidence="6">
    <location>
        <begin position="142"/>
        <end position="160"/>
    </location>
</feature>
<keyword evidence="5 6" id="KW-0472">Membrane</keyword>
<evidence type="ECO:0000256" key="5">
    <source>
        <dbReference type="ARBA" id="ARBA00023136"/>
    </source>
</evidence>
<dbReference type="InterPro" id="IPR016636">
    <property type="entry name" value="3-oxo-5-alpha-steroid_4-DH"/>
</dbReference>
<comment type="caution">
    <text evidence="8">The sequence shown here is derived from an EMBL/GenBank/DDBJ whole genome shotgun (WGS) entry which is preliminary data.</text>
</comment>
<name>A0ABQ8UIW7_9EUKA</name>
<dbReference type="Proteomes" id="UP001141327">
    <property type="component" value="Unassembled WGS sequence"/>
</dbReference>
<dbReference type="InterPro" id="IPR001104">
    <property type="entry name" value="3-oxo-5_a-steroid_4-DH_C"/>
</dbReference>
<organism evidence="8 9">
    <name type="scientific">Paratrimastix pyriformis</name>
    <dbReference type="NCBI Taxonomy" id="342808"/>
    <lineage>
        <taxon>Eukaryota</taxon>
        <taxon>Metamonada</taxon>
        <taxon>Preaxostyla</taxon>
        <taxon>Paratrimastigidae</taxon>
        <taxon>Paratrimastix</taxon>
    </lineage>
</organism>
<feature type="transmembrane region" description="Helical" evidence="6">
    <location>
        <begin position="102"/>
        <end position="122"/>
    </location>
</feature>
<accession>A0ABQ8UIW7</accession>
<dbReference type="PANTHER" id="PTHR10556:SF35">
    <property type="entry name" value="3-OXO-5-ALPHA-STEROID 4-DEHYDROGENASE FAMILY PROTEIN"/>
    <property type="match status" value="1"/>
</dbReference>
<evidence type="ECO:0000256" key="6">
    <source>
        <dbReference type="SAM" id="Phobius"/>
    </source>
</evidence>